<dbReference type="Proteomes" id="UP000076226">
    <property type="component" value="Chromosome"/>
</dbReference>
<dbReference type="EMBL" id="CP014342">
    <property type="protein sequence ID" value="AMX82378.1"/>
    <property type="molecule type" value="Genomic_DNA"/>
</dbReference>
<feature type="domain" description="Carboxylesterase type B" evidence="4">
    <location>
        <begin position="4"/>
        <end position="481"/>
    </location>
</feature>
<dbReference type="InterPro" id="IPR050309">
    <property type="entry name" value="Type-B_Carboxylest/Lipase"/>
</dbReference>
<dbReference type="Pfam" id="PF00135">
    <property type="entry name" value="COesterase"/>
    <property type="match status" value="1"/>
</dbReference>
<evidence type="ECO:0000259" key="4">
    <source>
        <dbReference type="Pfam" id="PF00135"/>
    </source>
</evidence>
<accession>A0ABN4NCX6</accession>
<dbReference type="EC" id="3.1.1.-" evidence="3"/>
<gene>
    <name evidence="5" type="ORF">GS3922_00995</name>
</gene>
<dbReference type="PROSITE" id="PS00122">
    <property type="entry name" value="CARBOXYLESTERASE_B_1"/>
    <property type="match status" value="1"/>
</dbReference>
<reference evidence="5 6" key="1">
    <citation type="submission" date="2016-02" db="EMBL/GenBank/DDBJ databases">
        <title>Complete genome sequence of Geobacillus subterraneus KCTC 3922T.</title>
        <authorList>
            <person name="Lee D.-W."/>
            <person name="Lee Y.-J."/>
            <person name="Lee S.-J."/>
            <person name="Park G.-S."/>
            <person name="Lee S.-J."/>
            <person name="Shin J.-H."/>
        </authorList>
    </citation>
    <scope>NUCLEOTIDE SEQUENCE [LARGE SCALE GENOMIC DNA]</scope>
    <source>
        <strain evidence="5 6">KCTC 3922</strain>
    </source>
</reference>
<dbReference type="SUPFAM" id="SSF53474">
    <property type="entry name" value="alpha/beta-Hydrolases"/>
    <property type="match status" value="1"/>
</dbReference>
<organism evidence="5 6">
    <name type="scientific">Geobacillus subterraneus</name>
    <dbReference type="NCBI Taxonomy" id="129338"/>
    <lineage>
        <taxon>Bacteria</taxon>
        <taxon>Bacillati</taxon>
        <taxon>Bacillota</taxon>
        <taxon>Bacilli</taxon>
        <taxon>Bacillales</taxon>
        <taxon>Anoxybacillaceae</taxon>
        <taxon>Geobacillus</taxon>
    </lineage>
</organism>
<keyword evidence="2 3" id="KW-0378">Hydrolase</keyword>
<evidence type="ECO:0000313" key="5">
    <source>
        <dbReference type="EMBL" id="AMX82378.1"/>
    </source>
</evidence>
<evidence type="ECO:0000313" key="6">
    <source>
        <dbReference type="Proteomes" id="UP000076226"/>
    </source>
</evidence>
<evidence type="ECO:0000256" key="2">
    <source>
        <dbReference type="ARBA" id="ARBA00022801"/>
    </source>
</evidence>
<evidence type="ECO:0000256" key="1">
    <source>
        <dbReference type="ARBA" id="ARBA00005964"/>
    </source>
</evidence>
<name>A0ABN4NCX6_9BACL</name>
<sequence length="499" mass="54824">MERTVVETRYGRLRGEMNEGVFIWKGIPYAKAPVGERRFLPPEPPEAWDGVREATSFGPVVMQPSDPIFSGLLGRMSEPPSEDGLYLNIWSPAADGKKRPVLFWIHGGAFLFGSGSSPWYDGAAFAKRGDVVVVTINYRMNVFGFLHLGDAFGEAYAQAGNLGILDQVAALRWVKENIAAFGGDPDNITIFGESAGAASVGVLLSLPEASGLFRRAILQSGSGSLLLRSSETAMVMTERILERAGVRLGDRDRLLSIPANELLQAAMSLGPGITYGPVIDGHVLRRHPIEALRDGAASGVPILIGVTKDEYHLFTLTDPSWTKLGEKELLDRINREVGPIPDAAIRYYKETADASAPAWQTWLRIMTYRVFVEGMLRTADAQAAQGADVYMYRFDYETPVFGGQLKACHALELPFVFHNLHQPGVANFVGNRPEREAIANEMHYAWLSLARTGDPNGAHLPEAWPAYTSERKAAFVFSAASHVEDDPFGREREAWMTRA</sequence>
<protein>
    <recommendedName>
        <fullName evidence="3">Carboxylic ester hydrolase</fullName>
        <ecNumber evidence="3">3.1.1.-</ecNumber>
    </recommendedName>
</protein>
<dbReference type="InterPro" id="IPR029058">
    <property type="entry name" value="AB_hydrolase_fold"/>
</dbReference>
<comment type="similarity">
    <text evidence="1 3">Belongs to the type-B carboxylesterase/lipase family.</text>
</comment>
<dbReference type="RefSeq" id="WP_063164800.1">
    <property type="nucleotide sequence ID" value="NZ_CP014342.1"/>
</dbReference>
<keyword evidence="6" id="KW-1185">Reference proteome</keyword>
<evidence type="ECO:0000256" key="3">
    <source>
        <dbReference type="RuleBase" id="RU361235"/>
    </source>
</evidence>
<proteinExistence type="inferred from homology"/>
<dbReference type="PANTHER" id="PTHR11559">
    <property type="entry name" value="CARBOXYLESTERASE"/>
    <property type="match status" value="1"/>
</dbReference>
<dbReference type="InterPro" id="IPR002018">
    <property type="entry name" value="CarbesteraseB"/>
</dbReference>
<dbReference type="Gene3D" id="3.40.50.1820">
    <property type="entry name" value="alpha/beta hydrolase"/>
    <property type="match status" value="1"/>
</dbReference>
<dbReference type="InterPro" id="IPR019826">
    <property type="entry name" value="Carboxylesterase_B_AS"/>
</dbReference>